<dbReference type="EC" id="3.5.2.2" evidence="7"/>
<dbReference type="SUPFAM" id="SSF51338">
    <property type="entry name" value="Composite domain of metallo-dependent hydrolases"/>
    <property type="match status" value="1"/>
</dbReference>
<dbReference type="InterPro" id="IPR032466">
    <property type="entry name" value="Metal_Hydrolase"/>
</dbReference>
<keyword evidence="3" id="KW-0479">Metal-binding</keyword>
<dbReference type="InterPro" id="IPR006680">
    <property type="entry name" value="Amidohydro-rel"/>
</dbReference>
<comment type="similarity">
    <text evidence="2">Belongs to the metallo-dependent hydrolases superfamily. Hydantoinase/dihydropyrimidinase family.</text>
</comment>
<evidence type="ECO:0000259" key="6">
    <source>
        <dbReference type="Pfam" id="PF01979"/>
    </source>
</evidence>
<comment type="cofactor">
    <cofactor evidence="1">
        <name>Zn(2+)</name>
        <dbReference type="ChEBI" id="CHEBI:29105"/>
    </cofactor>
</comment>
<dbReference type="Gene3D" id="2.30.40.10">
    <property type="entry name" value="Urease, subunit C, domain 1"/>
    <property type="match status" value="1"/>
</dbReference>
<dbReference type="SUPFAM" id="SSF51556">
    <property type="entry name" value="Metallo-dependent hydrolases"/>
    <property type="match status" value="1"/>
</dbReference>
<dbReference type="GO" id="GO:0004157">
    <property type="term" value="F:dihydropyrimidinase activity"/>
    <property type="evidence" value="ECO:0007669"/>
    <property type="project" value="UniProtKB-EC"/>
</dbReference>
<organism evidence="7 8">
    <name type="scientific">Candidatus Aphodomorpha intestinavium</name>
    <dbReference type="NCBI Taxonomy" id="2840672"/>
    <lineage>
        <taxon>Bacteria</taxon>
        <taxon>Bacillati</taxon>
        <taxon>Bacillota</taxon>
        <taxon>Clostridia</taxon>
        <taxon>Eubacteriales</taxon>
        <taxon>Candidatus Aphodomorpha</taxon>
    </lineage>
</organism>
<keyword evidence="4 7" id="KW-0378">Hydrolase</keyword>
<dbReference type="AlphaFoldDB" id="A0A9D1N471"/>
<name>A0A9D1N471_9FIRM</name>
<dbReference type="InterPro" id="IPR011778">
    <property type="entry name" value="Hydantoinase/dihydroPyrase"/>
</dbReference>
<comment type="caution">
    <text evidence="7">The sequence shown here is derived from an EMBL/GenBank/DDBJ whole genome shotgun (WGS) entry which is preliminary data.</text>
</comment>
<feature type="modified residue" description="N6-carboxylysine" evidence="5">
    <location>
        <position position="149"/>
    </location>
</feature>
<feature type="domain" description="Amidohydrolase-related" evidence="6">
    <location>
        <begin position="50"/>
        <end position="430"/>
    </location>
</feature>
<evidence type="ECO:0000256" key="1">
    <source>
        <dbReference type="ARBA" id="ARBA00001947"/>
    </source>
</evidence>
<dbReference type="GO" id="GO:0046872">
    <property type="term" value="F:metal ion binding"/>
    <property type="evidence" value="ECO:0007669"/>
    <property type="project" value="UniProtKB-KW"/>
</dbReference>
<dbReference type="EMBL" id="DVNZ01000167">
    <property type="protein sequence ID" value="HIU94565.1"/>
    <property type="molecule type" value="Genomic_DNA"/>
</dbReference>
<dbReference type="Pfam" id="PF01979">
    <property type="entry name" value="Amidohydro_1"/>
    <property type="match status" value="1"/>
</dbReference>
<dbReference type="Gene3D" id="3.20.20.140">
    <property type="entry name" value="Metal-dependent hydrolases"/>
    <property type="match status" value="1"/>
</dbReference>
<dbReference type="Proteomes" id="UP000824128">
    <property type="component" value="Unassembled WGS sequence"/>
</dbReference>
<dbReference type="InterPro" id="IPR050378">
    <property type="entry name" value="Metallo-dep_Hydrolases_sf"/>
</dbReference>
<evidence type="ECO:0000256" key="4">
    <source>
        <dbReference type="ARBA" id="ARBA00022801"/>
    </source>
</evidence>
<dbReference type="PANTHER" id="PTHR11647">
    <property type="entry name" value="HYDRANTOINASE/DIHYDROPYRIMIDINASE FAMILY MEMBER"/>
    <property type="match status" value="1"/>
</dbReference>
<sequence>MLDLLFKQAHAYAPEDLGIVNIGVAEGKIAYIGQESPPARRVVACEGRPVLPGVIETHAHMLLPFGGTHTMNDFFDGTMAGALGGVTTLIDFADQTHGGTLAEALEQRLSLARADCAVDFSFHLTVTDVNERSLAEIPALAAQGFTSFKFYTAYSASGLYVPAEEMARAFAAVAACGALATVHCETEAEVLAATEQLIKEGRTQVRYFSGSRPDHSEQSAIEQVIALARRTGAKLLIRHVSSAAGARLIADAQAAGQTVVGETCPHYLLLTREVYQRENGADYICNPPIRGEADRAALWQALEDGVKFTIGTDDCAFYLSQKRASDRFDEVPGGMPGIETRMPLLLSEGTGKGRFGYERLAHLTAADVAKLYGIYPQKGAIAVGSDADLILVEPCEPYPLTIAGLHEKTDYTPFEGWPLTARIRMTLARGCVVAEDGVFTGRRGAGRLLRRGLPAALGEL</sequence>
<evidence type="ECO:0000313" key="7">
    <source>
        <dbReference type="EMBL" id="HIU94565.1"/>
    </source>
</evidence>
<evidence type="ECO:0000256" key="5">
    <source>
        <dbReference type="PIRSR" id="PIRSR611778-50"/>
    </source>
</evidence>
<dbReference type="GO" id="GO:0005829">
    <property type="term" value="C:cytosol"/>
    <property type="evidence" value="ECO:0007669"/>
    <property type="project" value="TreeGrafter"/>
</dbReference>
<dbReference type="InterPro" id="IPR011059">
    <property type="entry name" value="Metal-dep_hydrolase_composite"/>
</dbReference>
<protein>
    <submittedName>
        <fullName evidence="7">Dihydropyrimidinase</fullName>
        <ecNumber evidence="7">3.5.2.2</ecNumber>
    </submittedName>
</protein>
<dbReference type="NCBIfam" id="TIGR02033">
    <property type="entry name" value="D-hydantoinase"/>
    <property type="match status" value="1"/>
</dbReference>
<dbReference type="PANTHER" id="PTHR11647:SF1">
    <property type="entry name" value="COLLAPSIN RESPONSE MEDIATOR PROTEIN"/>
    <property type="match status" value="1"/>
</dbReference>
<evidence type="ECO:0000256" key="2">
    <source>
        <dbReference type="ARBA" id="ARBA00008829"/>
    </source>
</evidence>
<dbReference type="FunFam" id="3.20.20.140:FF:000174">
    <property type="entry name" value="Dihydropyrimidinase-related protein 2"/>
    <property type="match status" value="1"/>
</dbReference>
<evidence type="ECO:0000256" key="3">
    <source>
        <dbReference type="ARBA" id="ARBA00022723"/>
    </source>
</evidence>
<evidence type="ECO:0000313" key="8">
    <source>
        <dbReference type="Proteomes" id="UP000824128"/>
    </source>
</evidence>
<comment type="PTM">
    <text evidence="5">Carbamylation allows a single lysine to coordinate two divalent metal cations.</text>
</comment>
<reference evidence="7" key="2">
    <citation type="journal article" date="2021" name="PeerJ">
        <title>Extensive microbial diversity within the chicken gut microbiome revealed by metagenomics and culture.</title>
        <authorList>
            <person name="Gilroy R."/>
            <person name="Ravi A."/>
            <person name="Getino M."/>
            <person name="Pursley I."/>
            <person name="Horton D.L."/>
            <person name="Alikhan N.F."/>
            <person name="Baker D."/>
            <person name="Gharbi K."/>
            <person name="Hall N."/>
            <person name="Watson M."/>
            <person name="Adriaenssens E.M."/>
            <person name="Foster-Nyarko E."/>
            <person name="Jarju S."/>
            <person name="Secka A."/>
            <person name="Antonio M."/>
            <person name="Oren A."/>
            <person name="Chaudhuri R.R."/>
            <person name="La Ragione R."/>
            <person name="Hildebrand F."/>
            <person name="Pallen M.J."/>
        </authorList>
    </citation>
    <scope>NUCLEOTIDE SEQUENCE</scope>
    <source>
        <strain evidence="7">ChiGjej2B2-16831</strain>
    </source>
</reference>
<accession>A0A9D1N471</accession>
<proteinExistence type="inferred from homology"/>
<gene>
    <name evidence="7" type="primary">hydA</name>
    <name evidence="7" type="ORF">IAD24_05330</name>
</gene>
<reference evidence="7" key="1">
    <citation type="submission" date="2020-10" db="EMBL/GenBank/DDBJ databases">
        <authorList>
            <person name="Gilroy R."/>
        </authorList>
    </citation>
    <scope>NUCLEOTIDE SEQUENCE</scope>
    <source>
        <strain evidence="7">ChiGjej2B2-16831</strain>
    </source>
</reference>